<name>A0A6A6Y6H6_9PEZI</name>
<reference evidence="1 3" key="1">
    <citation type="journal article" date="2020" name="Stud. Mycol.">
        <title>101 Dothideomycetes genomes: a test case for predicting lifestyles and emergence of pathogens.</title>
        <authorList>
            <person name="Haridas S."/>
            <person name="Albert R."/>
            <person name="Binder M."/>
            <person name="Bloem J."/>
            <person name="Labutti K."/>
            <person name="Salamov A."/>
            <person name="Andreopoulos B."/>
            <person name="Baker S."/>
            <person name="Barry K."/>
            <person name="Bills G."/>
            <person name="Bluhm B."/>
            <person name="Cannon C."/>
            <person name="Castanera R."/>
            <person name="Culley D."/>
            <person name="Daum C."/>
            <person name="Ezra D."/>
            <person name="Gonzalez J."/>
            <person name="Henrissat B."/>
            <person name="Kuo A."/>
            <person name="Liang C."/>
            <person name="Lipzen A."/>
            <person name="Lutzoni F."/>
            <person name="Magnuson J."/>
            <person name="Mondo S."/>
            <person name="Nolan M."/>
            <person name="Ohm R."/>
            <person name="Pangilinan J."/>
            <person name="Park H.-J."/>
            <person name="Ramirez L."/>
            <person name="Alfaro M."/>
            <person name="Sun H."/>
            <person name="Tritt A."/>
            <person name="Yoshinaga Y."/>
            <person name="Zwiers L.-H."/>
            <person name="Turgeon B."/>
            <person name="Goodwin S."/>
            <person name="Spatafora J."/>
            <person name="Crous P."/>
            <person name="Grigoriev I."/>
        </authorList>
    </citation>
    <scope>NUCLEOTIDE SEQUENCE</scope>
    <source>
        <strain evidence="1 3">CBS 304.34</strain>
    </source>
</reference>
<dbReference type="GeneID" id="54453707"/>
<accession>A0A6A6Y6H6</accession>
<gene>
    <name evidence="1 3" type="ORF">BDZ99DRAFT_154066</name>
</gene>
<dbReference type="Proteomes" id="UP000504636">
    <property type="component" value="Unplaced"/>
</dbReference>
<sequence>MLKPPLVRFWSSSSLVVPSPSPRALPAFLPGRIRTPPIEDTMDNSVCMMMEDTGGEGTESLGYRGQRNTLRLQHYNLGSTTHMLESYSEHQL</sequence>
<evidence type="ECO:0000313" key="2">
    <source>
        <dbReference type="Proteomes" id="UP000504636"/>
    </source>
</evidence>
<dbReference type="EMBL" id="MU003714">
    <property type="protein sequence ID" value="KAF2804209.1"/>
    <property type="molecule type" value="Genomic_DNA"/>
</dbReference>
<reference evidence="3" key="3">
    <citation type="submission" date="2025-04" db="UniProtKB">
        <authorList>
            <consortium name="RefSeq"/>
        </authorList>
    </citation>
    <scope>IDENTIFICATION</scope>
    <source>
        <strain evidence="3">CBS 304.34</strain>
    </source>
</reference>
<evidence type="ECO:0000313" key="3">
    <source>
        <dbReference type="RefSeq" id="XP_033571173.1"/>
    </source>
</evidence>
<proteinExistence type="predicted"/>
<protein>
    <submittedName>
        <fullName evidence="1 3">Uncharacterized protein</fullName>
    </submittedName>
</protein>
<keyword evidence="2" id="KW-1185">Reference proteome</keyword>
<dbReference type="RefSeq" id="XP_033571173.1">
    <property type="nucleotide sequence ID" value="XM_033712814.1"/>
</dbReference>
<reference evidence="3" key="2">
    <citation type="submission" date="2020-04" db="EMBL/GenBank/DDBJ databases">
        <authorList>
            <consortium name="NCBI Genome Project"/>
        </authorList>
    </citation>
    <scope>NUCLEOTIDE SEQUENCE</scope>
    <source>
        <strain evidence="3">CBS 304.34</strain>
    </source>
</reference>
<dbReference type="AlphaFoldDB" id="A0A6A6Y6H6"/>
<organism evidence="1">
    <name type="scientific">Mytilinidion resinicola</name>
    <dbReference type="NCBI Taxonomy" id="574789"/>
    <lineage>
        <taxon>Eukaryota</taxon>
        <taxon>Fungi</taxon>
        <taxon>Dikarya</taxon>
        <taxon>Ascomycota</taxon>
        <taxon>Pezizomycotina</taxon>
        <taxon>Dothideomycetes</taxon>
        <taxon>Pleosporomycetidae</taxon>
        <taxon>Mytilinidiales</taxon>
        <taxon>Mytilinidiaceae</taxon>
        <taxon>Mytilinidion</taxon>
    </lineage>
</organism>
<evidence type="ECO:0000313" key="1">
    <source>
        <dbReference type="EMBL" id="KAF2804209.1"/>
    </source>
</evidence>